<name>A0A3S5BE55_9PLAT</name>
<reference evidence="2" key="1">
    <citation type="submission" date="2018-11" db="EMBL/GenBank/DDBJ databases">
        <authorList>
            <consortium name="Pathogen Informatics"/>
        </authorList>
    </citation>
    <scope>NUCLEOTIDE SEQUENCE</scope>
</reference>
<gene>
    <name evidence="2" type="ORF">PXEA_LOCUS35464</name>
</gene>
<evidence type="ECO:0000313" key="2">
    <source>
        <dbReference type="EMBL" id="VEL42024.1"/>
    </source>
</evidence>
<organism evidence="2 3">
    <name type="scientific">Protopolystoma xenopodis</name>
    <dbReference type="NCBI Taxonomy" id="117903"/>
    <lineage>
        <taxon>Eukaryota</taxon>
        <taxon>Metazoa</taxon>
        <taxon>Spiralia</taxon>
        <taxon>Lophotrochozoa</taxon>
        <taxon>Platyhelminthes</taxon>
        <taxon>Monogenea</taxon>
        <taxon>Polyopisthocotylea</taxon>
        <taxon>Polystomatidea</taxon>
        <taxon>Polystomatidae</taxon>
        <taxon>Protopolystoma</taxon>
    </lineage>
</organism>
<comment type="caution">
    <text evidence="2">The sequence shown here is derived from an EMBL/GenBank/DDBJ whole genome shotgun (WGS) entry which is preliminary data.</text>
</comment>
<dbReference type="AlphaFoldDB" id="A0A3S5BE55"/>
<sequence>MDDLNRVGRRQPPVLTSSTGRQNGSISKGLHQRQQQLSRWSSVQGNDYWQDAGLDGSGRFTTTLTRQHIKRHPVSLR</sequence>
<dbReference type="Proteomes" id="UP000784294">
    <property type="component" value="Unassembled WGS sequence"/>
</dbReference>
<accession>A0A3S5BE55</accession>
<evidence type="ECO:0000256" key="1">
    <source>
        <dbReference type="SAM" id="MobiDB-lite"/>
    </source>
</evidence>
<dbReference type="EMBL" id="CAAALY010272190">
    <property type="protein sequence ID" value="VEL42024.1"/>
    <property type="molecule type" value="Genomic_DNA"/>
</dbReference>
<protein>
    <submittedName>
        <fullName evidence="2">Uncharacterized protein</fullName>
    </submittedName>
</protein>
<dbReference type="OrthoDB" id="6242809at2759"/>
<evidence type="ECO:0000313" key="3">
    <source>
        <dbReference type="Proteomes" id="UP000784294"/>
    </source>
</evidence>
<proteinExistence type="predicted"/>
<feature type="region of interest" description="Disordered" evidence="1">
    <location>
        <begin position="1"/>
        <end position="37"/>
    </location>
</feature>
<feature type="compositionally biased region" description="Polar residues" evidence="1">
    <location>
        <begin position="14"/>
        <end position="37"/>
    </location>
</feature>
<keyword evidence="3" id="KW-1185">Reference proteome</keyword>